<comment type="caution">
    <text evidence="2">The sequence shown here is derived from an EMBL/GenBank/DDBJ whole genome shotgun (WGS) entry which is preliminary data.</text>
</comment>
<dbReference type="Proteomes" id="UP000076925">
    <property type="component" value="Unassembled WGS sequence"/>
</dbReference>
<keyword evidence="3" id="KW-1185">Reference proteome</keyword>
<dbReference type="STRING" id="128403.WA1_14590"/>
<feature type="region of interest" description="Disordered" evidence="1">
    <location>
        <begin position="68"/>
        <end position="99"/>
    </location>
</feature>
<accession>A0A139XF57</accession>
<dbReference type="RefSeq" id="WP_017742477.1">
    <property type="nucleotide sequence ID" value="NZ_KQ976354.1"/>
</dbReference>
<dbReference type="EMBL" id="ANNX02000016">
    <property type="protein sequence ID" value="KYC43309.1"/>
    <property type="molecule type" value="Genomic_DNA"/>
</dbReference>
<sequence>MLDGLSGQGDRVGKKFVTVDDLKNHVLDGLRRWGVQNYRTQEPTARTEGFGDMILADYRDAKLVVEKNREPELDAPVKNQTTIEGGSTSESKQNGGVST</sequence>
<evidence type="ECO:0000313" key="2">
    <source>
        <dbReference type="EMBL" id="KYC43309.1"/>
    </source>
</evidence>
<dbReference type="OrthoDB" id="414840at2"/>
<evidence type="ECO:0000256" key="1">
    <source>
        <dbReference type="SAM" id="MobiDB-lite"/>
    </source>
</evidence>
<organism evidence="2 3">
    <name type="scientific">Scytonema hofmannii PCC 7110</name>
    <dbReference type="NCBI Taxonomy" id="128403"/>
    <lineage>
        <taxon>Bacteria</taxon>
        <taxon>Bacillati</taxon>
        <taxon>Cyanobacteriota</taxon>
        <taxon>Cyanophyceae</taxon>
        <taxon>Nostocales</taxon>
        <taxon>Scytonemataceae</taxon>
        <taxon>Scytonema</taxon>
    </lineage>
</organism>
<feature type="compositionally biased region" description="Polar residues" evidence="1">
    <location>
        <begin position="78"/>
        <end position="99"/>
    </location>
</feature>
<proteinExistence type="predicted"/>
<gene>
    <name evidence="2" type="ORF">WA1_14590</name>
</gene>
<evidence type="ECO:0000313" key="3">
    <source>
        <dbReference type="Proteomes" id="UP000076925"/>
    </source>
</evidence>
<reference evidence="2 3" key="1">
    <citation type="journal article" date="2013" name="Genome Biol. Evol.">
        <title>Genomes of Stigonematalean cyanobacteria (subsection V) and the evolution of oxygenic photosynthesis from prokaryotes to plastids.</title>
        <authorList>
            <person name="Dagan T."/>
            <person name="Roettger M."/>
            <person name="Stucken K."/>
            <person name="Landan G."/>
            <person name="Koch R."/>
            <person name="Major P."/>
            <person name="Gould S.B."/>
            <person name="Goremykin V.V."/>
            <person name="Rippka R."/>
            <person name="Tandeau de Marsac N."/>
            <person name="Gugger M."/>
            <person name="Lockhart P.J."/>
            <person name="Allen J.F."/>
            <person name="Brune I."/>
            <person name="Maus I."/>
            <person name="Puhler A."/>
            <person name="Martin W.F."/>
        </authorList>
    </citation>
    <scope>NUCLEOTIDE SEQUENCE [LARGE SCALE GENOMIC DNA]</scope>
    <source>
        <strain evidence="2 3">PCC 7110</strain>
    </source>
</reference>
<name>A0A139XF57_9CYAN</name>
<protein>
    <submittedName>
        <fullName evidence="2">Uncharacterized protein</fullName>
    </submittedName>
</protein>
<dbReference type="AlphaFoldDB" id="A0A139XF57"/>